<keyword evidence="4" id="KW-1185">Reference proteome</keyword>
<dbReference type="Pfam" id="PF01936">
    <property type="entry name" value="NYN"/>
    <property type="match status" value="1"/>
</dbReference>
<feature type="compositionally biased region" description="Basic residues" evidence="1">
    <location>
        <begin position="371"/>
        <end position="385"/>
    </location>
</feature>
<dbReference type="Pfam" id="PF12872">
    <property type="entry name" value="OST-HTH"/>
    <property type="match status" value="1"/>
</dbReference>
<dbReference type="EMBL" id="CP017305">
    <property type="protein sequence ID" value="AOS84267.1"/>
    <property type="molecule type" value="Genomic_DNA"/>
</dbReference>
<feature type="domain" description="HTH OST-type" evidence="2">
    <location>
        <begin position="166"/>
        <end position="240"/>
    </location>
</feature>
<dbReference type="InterPro" id="IPR041966">
    <property type="entry name" value="LOTUS-like"/>
</dbReference>
<dbReference type="InterPro" id="IPR021139">
    <property type="entry name" value="NYN"/>
</dbReference>
<dbReference type="Proteomes" id="UP000095185">
    <property type="component" value="Chromosome"/>
</dbReference>
<evidence type="ECO:0000259" key="2">
    <source>
        <dbReference type="PROSITE" id="PS51644"/>
    </source>
</evidence>
<proteinExistence type="predicted"/>
<dbReference type="CDD" id="cd11297">
    <property type="entry name" value="PIN_LabA-like_N_1"/>
    <property type="match status" value="1"/>
</dbReference>
<accession>A0A1D8D4T2</accession>
<dbReference type="STRING" id="274537.BIU88_09065"/>
<protein>
    <recommendedName>
        <fullName evidence="2">HTH OST-type domain-containing protein</fullName>
    </recommendedName>
</protein>
<reference evidence="3" key="1">
    <citation type="submission" date="2016-09" db="EMBL/GenBank/DDBJ databases">
        <title>Genome sequence of Chlorobaculum limnaeum.</title>
        <authorList>
            <person name="Liu Z."/>
            <person name="Tank M."/>
            <person name="Bryant D.A."/>
        </authorList>
    </citation>
    <scope>NUCLEOTIDE SEQUENCE [LARGE SCALE GENOMIC DNA]</scope>
    <source>
        <strain evidence="3">DSM 1677</strain>
    </source>
</reference>
<feature type="compositionally biased region" description="Pro residues" evidence="1">
    <location>
        <begin position="399"/>
        <end position="409"/>
    </location>
</feature>
<feature type="compositionally biased region" description="Low complexity" evidence="1">
    <location>
        <begin position="386"/>
        <end position="398"/>
    </location>
</feature>
<evidence type="ECO:0000256" key="1">
    <source>
        <dbReference type="SAM" id="MobiDB-lite"/>
    </source>
</evidence>
<evidence type="ECO:0000313" key="4">
    <source>
        <dbReference type="Proteomes" id="UP000095185"/>
    </source>
</evidence>
<sequence length="461" mass="49888">MEHSRETIAMLIDADNSPSDKIDFILAEMAKYGVVNIRRAYGNWKSHSLKGWEDKLHDYAIRPIQQFDYTKGKNATDMAMTIDGMDLLFSKKLDAFCIVSSDSDFTPLVMRILSEGLNVYGFGQKSTPSPFVNACSTFLYLDSFTGEKEPTKSDSFRRKSSHELRSDGKLRTLLLNAVDSAQEEDGWSNLAKIGKNIANQASFDPRNYGFKRLSDLVRTIDMFDIEFRNNHSELYIRDKRKGRKPDALPAEAPATVPSSVASDPVAATPAAPQAEEPKLVVPEIVAEKPVVAEVEQPKATLPEASVIVEEPAVSEPESPKPVVAKPAKAEAAVSAPEPATPEAAASEPAVAEPAAIEPAAIEPVAVEPKPAKRSSSRSSRSRSKSSRAAAKPATSPEPAAEPPAEPAPAPVSVAEPEPVQEVVPAPAETPEPEKKRRPARRRTTRKKSEPESAPAPAEPEG</sequence>
<feature type="compositionally biased region" description="Basic residues" evidence="1">
    <location>
        <begin position="435"/>
        <end position="445"/>
    </location>
</feature>
<gene>
    <name evidence="3" type="ORF">BIU88_09065</name>
</gene>
<dbReference type="Gene3D" id="3.40.50.1010">
    <property type="entry name" value="5'-nuclease"/>
    <property type="match status" value="1"/>
</dbReference>
<dbReference type="OrthoDB" id="9783963at2"/>
<evidence type="ECO:0000313" key="3">
    <source>
        <dbReference type="EMBL" id="AOS84267.1"/>
    </source>
</evidence>
<dbReference type="PROSITE" id="PS51644">
    <property type="entry name" value="HTH_OST"/>
    <property type="match status" value="1"/>
</dbReference>
<feature type="region of interest" description="Disordered" evidence="1">
    <location>
        <begin position="295"/>
        <end position="461"/>
    </location>
</feature>
<feature type="region of interest" description="Disordered" evidence="1">
    <location>
        <begin position="240"/>
        <end position="275"/>
    </location>
</feature>
<dbReference type="PANTHER" id="PTHR35811:SF1">
    <property type="entry name" value="HTH OST-TYPE DOMAIN-CONTAINING PROTEIN"/>
    <property type="match status" value="1"/>
</dbReference>
<organism evidence="3 4">
    <name type="scientific">Chlorobaculum limnaeum</name>
    <dbReference type="NCBI Taxonomy" id="274537"/>
    <lineage>
        <taxon>Bacteria</taxon>
        <taxon>Pseudomonadati</taxon>
        <taxon>Chlorobiota</taxon>
        <taxon>Chlorobiia</taxon>
        <taxon>Chlorobiales</taxon>
        <taxon>Chlorobiaceae</taxon>
        <taxon>Chlorobaculum</taxon>
    </lineage>
</organism>
<feature type="compositionally biased region" description="Low complexity" evidence="1">
    <location>
        <begin position="264"/>
        <end position="274"/>
    </location>
</feature>
<dbReference type="PANTHER" id="PTHR35811">
    <property type="entry name" value="SLR1870 PROTEIN"/>
    <property type="match status" value="1"/>
</dbReference>
<dbReference type="GO" id="GO:0004540">
    <property type="term" value="F:RNA nuclease activity"/>
    <property type="evidence" value="ECO:0007669"/>
    <property type="project" value="InterPro"/>
</dbReference>
<dbReference type="Gene3D" id="3.30.420.610">
    <property type="entry name" value="LOTUS domain-like"/>
    <property type="match status" value="1"/>
</dbReference>
<dbReference type="KEGG" id="clz:BIU88_09065"/>
<feature type="compositionally biased region" description="Low complexity" evidence="1">
    <location>
        <begin position="410"/>
        <end position="428"/>
    </location>
</feature>
<dbReference type="InterPro" id="IPR025605">
    <property type="entry name" value="OST-HTH/LOTUS_dom"/>
</dbReference>
<dbReference type="AlphaFoldDB" id="A0A1D8D4T2"/>
<dbReference type="CDD" id="cd10146">
    <property type="entry name" value="LabA_like_C"/>
    <property type="match status" value="1"/>
</dbReference>
<feature type="compositionally biased region" description="Low complexity" evidence="1">
    <location>
        <begin position="302"/>
        <end position="368"/>
    </location>
</feature>
<name>A0A1D8D4T2_CHLLM</name>